<dbReference type="InterPro" id="IPR051083">
    <property type="entry name" value="GrpII_Intron_Splice-Mob/Def"/>
</dbReference>
<evidence type="ECO:0000256" key="1">
    <source>
        <dbReference type="SAM" id="MobiDB-lite"/>
    </source>
</evidence>
<feature type="region of interest" description="Disordered" evidence="1">
    <location>
        <begin position="410"/>
        <end position="430"/>
    </location>
</feature>
<feature type="compositionally biased region" description="Basic and acidic residues" evidence="1">
    <location>
        <begin position="410"/>
        <end position="424"/>
    </location>
</feature>
<dbReference type="EMBL" id="BK015248">
    <property type="protein sequence ID" value="DAD97760.1"/>
    <property type="molecule type" value="Genomic_DNA"/>
</dbReference>
<reference evidence="3" key="1">
    <citation type="journal article" date="2021" name="Proc. Natl. Acad. Sci. U.S.A.">
        <title>A Catalog of Tens of Thousands of Viruses from Human Metagenomes Reveals Hidden Associations with Chronic Diseases.</title>
        <authorList>
            <person name="Tisza M.J."/>
            <person name="Buck C.B."/>
        </authorList>
    </citation>
    <scope>NUCLEOTIDE SEQUENCE</scope>
    <source>
        <strain evidence="3">CtkmZ20</strain>
    </source>
</reference>
<dbReference type="PROSITE" id="PS50878">
    <property type="entry name" value="RT_POL"/>
    <property type="match status" value="1"/>
</dbReference>
<proteinExistence type="predicted"/>
<organism evidence="3">
    <name type="scientific">Myoviridae sp. ctkmZ20</name>
    <dbReference type="NCBI Taxonomy" id="2825166"/>
    <lineage>
        <taxon>Viruses</taxon>
        <taxon>Duplodnaviria</taxon>
        <taxon>Heunggongvirae</taxon>
        <taxon>Uroviricota</taxon>
        <taxon>Caudoviricetes</taxon>
    </lineage>
</organism>
<dbReference type="PANTHER" id="PTHR34047">
    <property type="entry name" value="NUCLEAR INTRON MATURASE 1, MITOCHONDRIAL-RELATED"/>
    <property type="match status" value="1"/>
</dbReference>
<dbReference type="InterPro" id="IPR043502">
    <property type="entry name" value="DNA/RNA_pol_sf"/>
</dbReference>
<dbReference type="InterPro" id="IPR000477">
    <property type="entry name" value="RT_dom"/>
</dbReference>
<dbReference type="PANTHER" id="PTHR34047:SF8">
    <property type="entry name" value="PROTEIN YKFC"/>
    <property type="match status" value="1"/>
</dbReference>
<accession>A0A8S5NU94</accession>
<name>A0A8S5NU94_9CAUD</name>
<dbReference type="SUPFAM" id="SSF56672">
    <property type="entry name" value="DNA/RNA polymerases"/>
    <property type="match status" value="1"/>
</dbReference>
<protein>
    <recommendedName>
        <fullName evidence="2">Reverse transcriptase domain-containing protein</fullName>
    </recommendedName>
</protein>
<feature type="domain" description="Reverse transcriptase" evidence="2">
    <location>
        <begin position="1"/>
        <end position="295"/>
    </location>
</feature>
<evidence type="ECO:0000313" key="3">
    <source>
        <dbReference type="EMBL" id="DAD97760.1"/>
    </source>
</evidence>
<dbReference type="Pfam" id="PF00078">
    <property type="entry name" value="RVT_1"/>
    <property type="match status" value="1"/>
</dbReference>
<sequence length="430" mass="50765">MVKAEYIIAAYEDCRKGKASSPDAIRFETYLFENITDLVERINSRTYEPMPSITFVVSRPVYREVFAANFRDRVIHHYIALRLEPLFEGVFSDRTYNCRCGKGQLYGVRQLAADIKECSEKFTKPCWYLKCDMKGFFMSIPREELAGKVDAFILDNYKGDDIEDLRYLSRVTIMNDPTKNCIKRSSEEAMAKVPKGKTLRGAEKNHGLPIGNLTSQHDANFWLNDFDWMLEIILHIYHHGRYVDDFFLIHKDKRVLLASVPKIREYLDNIGVTLHPRKIELQSVYKGIKFTGMVVKRDRIYASNRMVSNFKQLVHHMNILPDNYTIEELQHYICSINSYLGLMKHCDSYDTRKSIMLEMDLRFYKHLYIKGHYECVCIKNKYKRDIINRKKLKKRNSKYFDSLMDNYYESDKRKNARENPDREGNQPASR</sequence>
<evidence type="ECO:0000259" key="2">
    <source>
        <dbReference type="PROSITE" id="PS50878"/>
    </source>
</evidence>